<comment type="caution">
    <text evidence="2">The sequence shown here is derived from an EMBL/GenBank/DDBJ whole genome shotgun (WGS) entry which is preliminary data.</text>
</comment>
<organism evidence="2 3">
    <name type="scientific">Deinococcus multiflagellatus</name>
    <dbReference type="NCBI Taxonomy" id="1656887"/>
    <lineage>
        <taxon>Bacteria</taxon>
        <taxon>Thermotogati</taxon>
        <taxon>Deinococcota</taxon>
        <taxon>Deinococci</taxon>
        <taxon>Deinococcales</taxon>
        <taxon>Deinococcaceae</taxon>
        <taxon>Deinococcus</taxon>
    </lineage>
</organism>
<protein>
    <submittedName>
        <fullName evidence="2">Uncharacterized protein</fullName>
    </submittedName>
</protein>
<proteinExistence type="predicted"/>
<evidence type="ECO:0000313" key="2">
    <source>
        <dbReference type="EMBL" id="MFC6660053.1"/>
    </source>
</evidence>
<feature type="compositionally biased region" description="Basic residues" evidence="1">
    <location>
        <begin position="306"/>
        <end position="325"/>
    </location>
</feature>
<dbReference type="RefSeq" id="WP_224608048.1">
    <property type="nucleotide sequence ID" value="NZ_JAIQXV010000007.1"/>
</dbReference>
<feature type="region of interest" description="Disordered" evidence="1">
    <location>
        <begin position="301"/>
        <end position="325"/>
    </location>
</feature>
<dbReference type="EMBL" id="JBHSWB010000001">
    <property type="protein sequence ID" value="MFC6660053.1"/>
    <property type="molecule type" value="Genomic_DNA"/>
</dbReference>
<keyword evidence="3" id="KW-1185">Reference proteome</keyword>
<accession>A0ABW1ZI10</accession>
<feature type="region of interest" description="Disordered" evidence="1">
    <location>
        <begin position="191"/>
        <end position="212"/>
    </location>
</feature>
<evidence type="ECO:0000313" key="3">
    <source>
        <dbReference type="Proteomes" id="UP001596317"/>
    </source>
</evidence>
<evidence type="ECO:0000256" key="1">
    <source>
        <dbReference type="SAM" id="MobiDB-lite"/>
    </source>
</evidence>
<reference evidence="3" key="1">
    <citation type="journal article" date="2019" name="Int. J. Syst. Evol. Microbiol.">
        <title>The Global Catalogue of Microorganisms (GCM) 10K type strain sequencing project: providing services to taxonomists for standard genome sequencing and annotation.</title>
        <authorList>
            <consortium name="The Broad Institute Genomics Platform"/>
            <consortium name="The Broad Institute Genome Sequencing Center for Infectious Disease"/>
            <person name="Wu L."/>
            <person name="Ma J."/>
        </authorList>
    </citation>
    <scope>NUCLEOTIDE SEQUENCE [LARGE SCALE GENOMIC DNA]</scope>
    <source>
        <strain evidence="3">CCUG 63830</strain>
    </source>
</reference>
<name>A0ABW1ZI10_9DEIO</name>
<gene>
    <name evidence="2" type="ORF">ACFP90_06600</name>
</gene>
<sequence>MPPTEANLPGVLDDLFAAAAARGNGVRHKLANGLRLKAGLRGERRLLLVWRSGDRLPSATECEIVGHDAGFFQPRYQLRPCAESPNAFLITEGYRGDVCEHTWGPTDPLQMGKVKGERCVCTHCGAQWTRLDGRRPTTTYNGQKVRPAVLERWQVRGPVPPQITEEVPAEVLEALAEDRADVPVYEPAPSWRDRKAAKKAAPVDREAEARQQARDAAERKRLSGLLGLVDFWCIFWDPWFQRATVIAVRRDYLKGADLEDLRAEVRGRYFQQTLPHALPYVLLALRWRHVARALPEVATPAPVASKRGRKASTTRKPRSRKAAAA</sequence>
<feature type="compositionally biased region" description="Basic and acidic residues" evidence="1">
    <location>
        <begin position="201"/>
        <end position="212"/>
    </location>
</feature>
<dbReference type="Proteomes" id="UP001596317">
    <property type="component" value="Unassembled WGS sequence"/>
</dbReference>